<dbReference type="RefSeq" id="WP_191207372.1">
    <property type="nucleotide sequence ID" value="NZ_BAABKL010000025.1"/>
</dbReference>
<feature type="transmembrane region" description="Helical" evidence="1">
    <location>
        <begin position="275"/>
        <end position="296"/>
    </location>
</feature>
<gene>
    <name evidence="2" type="ORF">IF129_00520</name>
</gene>
<feature type="transmembrane region" description="Helical" evidence="1">
    <location>
        <begin position="127"/>
        <end position="153"/>
    </location>
</feature>
<reference evidence="2" key="1">
    <citation type="submission" date="2020-09" db="EMBL/GenBank/DDBJ databases">
        <title>Secondary metabolite and genome analysis of marine Streptomyces chumphonensis KK1-2T.</title>
        <authorList>
            <person name="Phongsopitanun W."/>
            <person name="Kanchanasin P."/>
            <person name="Pittayakhajonwut P."/>
            <person name="Suwanborirux K."/>
            <person name="Tanasupawat S."/>
        </authorList>
    </citation>
    <scope>NUCLEOTIDE SEQUENCE</scope>
    <source>
        <strain evidence="2">KK1-2</strain>
    </source>
</reference>
<feature type="transmembrane region" description="Helical" evidence="1">
    <location>
        <begin position="233"/>
        <end position="255"/>
    </location>
</feature>
<dbReference type="PROSITE" id="PS51257">
    <property type="entry name" value="PROKAR_LIPOPROTEIN"/>
    <property type="match status" value="1"/>
</dbReference>
<keyword evidence="1" id="KW-1133">Transmembrane helix</keyword>
<keyword evidence="3" id="KW-1185">Reference proteome</keyword>
<feature type="transmembrane region" description="Helical" evidence="1">
    <location>
        <begin position="203"/>
        <end position="221"/>
    </location>
</feature>
<feature type="transmembrane region" description="Helical" evidence="1">
    <location>
        <begin position="50"/>
        <end position="73"/>
    </location>
</feature>
<keyword evidence="1" id="KW-0812">Transmembrane</keyword>
<evidence type="ECO:0008006" key="4">
    <source>
        <dbReference type="Google" id="ProtNLM"/>
    </source>
</evidence>
<evidence type="ECO:0000256" key="1">
    <source>
        <dbReference type="SAM" id="Phobius"/>
    </source>
</evidence>
<accession>A0A927EW66</accession>
<feature type="transmembrane region" description="Helical" evidence="1">
    <location>
        <begin position="174"/>
        <end position="191"/>
    </location>
</feature>
<keyword evidence="1" id="KW-0472">Membrane</keyword>
<name>A0A927EW66_9ACTN</name>
<evidence type="ECO:0000313" key="3">
    <source>
        <dbReference type="Proteomes" id="UP000632289"/>
    </source>
</evidence>
<feature type="transmembrane region" description="Helical" evidence="1">
    <location>
        <begin position="85"/>
        <end position="107"/>
    </location>
</feature>
<dbReference type="AlphaFoldDB" id="A0A927EW66"/>
<dbReference type="EMBL" id="JACXYU010000001">
    <property type="protein sequence ID" value="MBD3930057.1"/>
    <property type="molecule type" value="Genomic_DNA"/>
</dbReference>
<protein>
    <recommendedName>
        <fullName evidence="4">LigA protein</fullName>
    </recommendedName>
</protein>
<sequence>MDRLLRLRPALCALALLSCLPYMTLKLVWTSGGEVGIPAGSPLLEPGSAGVMAAVNGATLLMDAGVVVLALALTRPWGRRLPAPLLLAPLWAASGLLGPVLLSTVLDTALRLGAARPAPPSEPFLDAWVFTVVYTGFSLQALALGGLLAAYVGQRWGARLRGGGAAPRAAGPRRSAALAAALAAVPFTAHLGRGLGAGGDGTVPVSVVLALAALSAGAGALRLGLRPRGPWRGAAVVGTWCGGAALAAWGAWWLLVPLLDAPVSTADGPSVLWRLTYAAQVITGLVTLGVLAGVTARRPEPARPARPVRPQC</sequence>
<evidence type="ECO:0000313" key="2">
    <source>
        <dbReference type="EMBL" id="MBD3930057.1"/>
    </source>
</evidence>
<comment type="caution">
    <text evidence="2">The sequence shown here is derived from an EMBL/GenBank/DDBJ whole genome shotgun (WGS) entry which is preliminary data.</text>
</comment>
<dbReference type="Proteomes" id="UP000632289">
    <property type="component" value="Unassembled WGS sequence"/>
</dbReference>
<organism evidence="2 3">
    <name type="scientific">Streptomyces chumphonensis</name>
    <dbReference type="NCBI Taxonomy" id="1214925"/>
    <lineage>
        <taxon>Bacteria</taxon>
        <taxon>Bacillati</taxon>
        <taxon>Actinomycetota</taxon>
        <taxon>Actinomycetes</taxon>
        <taxon>Kitasatosporales</taxon>
        <taxon>Streptomycetaceae</taxon>
        <taxon>Streptomyces</taxon>
    </lineage>
</organism>
<proteinExistence type="predicted"/>